<accession>A0A249KAQ3</accession>
<dbReference type="OrthoDB" id="116799at2"/>
<reference evidence="2 3" key="1">
    <citation type="submission" date="2016-07" db="EMBL/GenBank/DDBJ databases">
        <title>High microdiversification within the ubiquitous acI lineage of Actinobacteria.</title>
        <authorList>
            <person name="Neuenschwander S.M."/>
            <person name="Salcher M."/>
            <person name="Ghai R."/>
            <person name="Pernthaler J."/>
        </authorList>
    </citation>
    <scope>NUCLEOTIDE SEQUENCE [LARGE SCALE GENOMIC DNA]</scope>
    <source>
        <strain evidence="2">MMS-21-160</strain>
    </source>
</reference>
<dbReference type="InterPro" id="IPR003737">
    <property type="entry name" value="GlcNAc_PI_deacetylase-related"/>
</dbReference>
<dbReference type="EMBL" id="CP016771">
    <property type="protein sequence ID" value="ASY13890.1"/>
    <property type="molecule type" value="Genomic_DNA"/>
</dbReference>
<dbReference type="Proteomes" id="UP000217171">
    <property type="component" value="Chromosome"/>
</dbReference>
<name>A0A249KAQ3_9ACTN</name>
<keyword evidence="3" id="KW-1185">Reference proteome</keyword>
<dbReference type="Gene3D" id="3.40.50.10320">
    <property type="entry name" value="LmbE-like"/>
    <property type="match status" value="1"/>
</dbReference>
<evidence type="ECO:0000313" key="2">
    <source>
        <dbReference type="EMBL" id="ASY13890.1"/>
    </source>
</evidence>
<dbReference type="AlphaFoldDB" id="A0A249KAQ3"/>
<evidence type="ECO:0000256" key="1">
    <source>
        <dbReference type="ARBA" id="ARBA00022833"/>
    </source>
</evidence>
<sequence length="220" mass="24800">MAHPDDEILGCGGLLAKHSKSITFQVLFLAEGSSCRYDKSDLEKAKISIAEREKSAKEALSIFEPDRISFTNLPCGRLDQVPILEMNKTIESHIKDFKPSTIFTHSENDTNSDHRRVAESVFMASRPGALNTVSNVVSAEIPSSSEWNFNQPFQPNYFIKLTDSQLNMKIEALLKYKSEIRDYPFPRSPEGISAFARYRGIQSGNEFAEAFRIIRSIENS</sequence>
<organism evidence="2 3">
    <name type="scientific">Candidatus Nanopelagicus hibericus</name>
    <dbReference type="NCBI Taxonomy" id="1884915"/>
    <lineage>
        <taxon>Bacteria</taxon>
        <taxon>Bacillati</taxon>
        <taxon>Actinomycetota</taxon>
        <taxon>Actinomycetes</taxon>
        <taxon>Candidatus Nanopelagicales</taxon>
        <taxon>Candidatus Nanopelagicaceae</taxon>
        <taxon>Candidatus Nanopelagicus</taxon>
    </lineage>
</organism>
<dbReference type="SUPFAM" id="SSF102588">
    <property type="entry name" value="LmbE-like"/>
    <property type="match status" value="1"/>
</dbReference>
<proteinExistence type="predicted"/>
<evidence type="ECO:0000313" key="3">
    <source>
        <dbReference type="Proteomes" id="UP000217171"/>
    </source>
</evidence>
<dbReference type="KEGG" id="nhi:B1s21160_00150"/>
<protein>
    <submittedName>
        <fullName evidence="2">GlcNAc-PI de-N-acetylase</fullName>
    </submittedName>
</protein>
<keyword evidence="1" id="KW-0862">Zinc</keyword>
<dbReference type="GO" id="GO:0016137">
    <property type="term" value="P:glycoside metabolic process"/>
    <property type="evidence" value="ECO:0007669"/>
    <property type="project" value="UniProtKB-ARBA"/>
</dbReference>
<dbReference type="RefSeq" id="WP_150120956.1">
    <property type="nucleotide sequence ID" value="NZ_CP016771.1"/>
</dbReference>
<gene>
    <name evidence="2" type="ORF">B1s21160_00150</name>
</gene>
<dbReference type="Pfam" id="PF02585">
    <property type="entry name" value="PIG-L"/>
    <property type="match status" value="1"/>
</dbReference>
<dbReference type="InterPro" id="IPR024078">
    <property type="entry name" value="LmbE-like_dom_sf"/>
</dbReference>